<keyword evidence="9" id="KW-0137">Centromere</keyword>
<keyword evidence="11" id="KW-1185">Reference proteome</keyword>
<dbReference type="PANTHER" id="PTHR14527:SF2">
    <property type="entry name" value="PROTEIN MIS12 HOMOLOG"/>
    <property type="match status" value="1"/>
</dbReference>
<dbReference type="InterPro" id="IPR008685">
    <property type="entry name" value="Centromere_Mis12"/>
</dbReference>
<dbReference type="GO" id="GO:0005634">
    <property type="term" value="C:nucleus"/>
    <property type="evidence" value="ECO:0007669"/>
    <property type="project" value="InterPro"/>
</dbReference>
<dbReference type="GO" id="GO:0000070">
    <property type="term" value="P:mitotic sister chromatid segregation"/>
    <property type="evidence" value="ECO:0007669"/>
    <property type="project" value="TreeGrafter"/>
</dbReference>
<comment type="similarity">
    <text evidence="2">Belongs to the mis12 family.</text>
</comment>
<protein>
    <submittedName>
        <fullName evidence="10">Kinetochore protein Mis12/MTW1</fullName>
    </submittedName>
</protein>
<keyword evidence="6" id="KW-0995">Kinetochore</keyword>
<dbReference type="Proteomes" id="UP000292447">
    <property type="component" value="Chromosome IV"/>
</dbReference>
<gene>
    <name evidence="10" type="primary">MPUL0D02360</name>
    <name evidence="10" type="ORF">METSCH_D02360</name>
</gene>
<evidence type="ECO:0000313" key="10">
    <source>
        <dbReference type="EMBL" id="QBM89173.1"/>
    </source>
</evidence>
<evidence type="ECO:0000313" key="11">
    <source>
        <dbReference type="Proteomes" id="UP000292447"/>
    </source>
</evidence>
<keyword evidence="5" id="KW-0498">Mitosis</keyword>
<reference evidence="11" key="1">
    <citation type="submission" date="2019-03" db="EMBL/GenBank/DDBJ databases">
        <title>Snf2 controls pulcherriminic acid biosynthesis and connects pigmentation and antifungal activity of the yeast Metschnikowia pulcherrima.</title>
        <authorList>
            <person name="Gore-Lloyd D."/>
            <person name="Sumann I."/>
            <person name="Brachmann A.O."/>
            <person name="Schneeberger K."/>
            <person name="Ortiz-Merino R.A."/>
            <person name="Moreno-Beltran M."/>
            <person name="Schlaefli M."/>
            <person name="Kirner P."/>
            <person name="Santos Kron A."/>
            <person name="Wolfe K.H."/>
            <person name="Piel J."/>
            <person name="Ahrens C.H."/>
            <person name="Henk D."/>
            <person name="Freimoser F.M."/>
        </authorList>
    </citation>
    <scope>NUCLEOTIDE SEQUENCE [LARGE SCALE GENOMIC DNA]</scope>
    <source>
        <strain evidence="11">APC 1.2</strain>
    </source>
</reference>
<dbReference type="GO" id="GO:0051382">
    <property type="term" value="P:kinetochore assembly"/>
    <property type="evidence" value="ECO:0007669"/>
    <property type="project" value="TreeGrafter"/>
</dbReference>
<dbReference type="EMBL" id="CP034459">
    <property type="protein sequence ID" value="QBM89173.1"/>
    <property type="molecule type" value="Genomic_DNA"/>
</dbReference>
<evidence type="ECO:0000256" key="3">
    <source>
        <dbReference type="ARBA" id="ARBA00022454"/>
    </source>
</evidence>
<accession>A0A4V1AEG9</accession>
<evidence type="ECO:0000256" key="4">
    <source>
        <dbReference type="ARBA" id="ARBA00022618"/>
    </source>
</evidence>
<dbReference type="GO" id="GO:0000444">
    <property type="term" value="C:MIS12/MIND type complex"/>
    <property type="evidence" value="ECO:0007669"/>
    <property type="project" value="TreeGrafter"/>
</dbReference>
<name>A0A4V1AEG9_9ASCO</name>
<keyword evidence="3" id="KW-0158">Chromosome</keyword>
<proteinExistence type="inferred from homology"/>
<evidence type="ECO:0000256" key="5">
    <source>
        <dbReference type="ARBA" id="ARBA00022776"/>
    </source>
</evidence>
<keyword evidence="8" id="KW-0131">Cell cycle</keyword>
<evidence type="ECO:0000256" key="1">
    <source>
        <dbReference type="ARBA" id="ARBA00004629"/>
    </source>
</evidence>
<comment type="subcellular location">
    <subcellularLocation>
        <location evidence="1">Chromosome</location>
        <location evidence="1">Centromere</location>
        <location evidence="1">Kinetochore</location>
    </subcellularLocation>
</comment>
<dbReference type="PANTHER" id="PTHR14527">
    <property type="entry name" value="PROTEIN MIS12 HOMOLOG"/>
    <property type="match status" value="1"/>
</dbReference>
<sequence length="285" mass="32649">MNSSDYRVTALLTEHLGFAPLTLVDEVINAVNKIMYNCFDALETFLTKRRDAQLEKLRRDNGIGEGDADIDTNGLMDEKISAAEERGEVFPLAEIHHGTSELETLLVSHVDRNFDKFELYTLRNILTMPRDLVEDGWVRLKHHEHLDNLDLTETQAGKGENIASLLKNISYELQLRKVLQAQLSKAQKLVGLLSRYKNSIDALILTHLNTQLSADSIRKLKEGLTPMNENVYYLISQLRELIDQVSRLTHTLTEDQMHFRPTNRDIYLHEKTLALIQSLTSRRAN</sequence>
<dbReference type="AlphaFoldDB" id="A0A4V1AEG9"/>
<evidence type="ECO:0000256" key="6">
    <source>
        <dbReference type="ARBA" id="ARBA00022838"/>
    </source>
</evidence>
<dbReference type="Pfam" id="PF05859">
    <property type="entry name" value="Mis12"/>
    <property type="match status" value="1"/>
</dbReference>
<keyword evidence="4" id="KW-0132">Cell division</keyword>
<evidence type="ECO:0000256" key="9">
    <source>
        <dbReference type="ARBA" id="ARBA00023328"/>
    </source>
</evidence>
<evidence type="ECO:0000256" key="8">
    <source>
        <dbReference type="ARBA" id="ARBA00023306"/>
    </source>
</evidence>
<organism evidence="10 11">
    <name type="scientific">Metschnikowia aff. pulcherrima</name>
    <dbReference type="NCBI Taxonomy" id="2163413"/>
    <lineage>
        <taxon>Eukaryota</taxon>
        <taxon>Fungi</taxon>
        <taxon>Dikarya</taxon>
        <taxon>Ascomycota</taxon>
        <taxon>Saccharomycotina</taxon>
        <taxon>Pichiomycetes</taxon>
        <taxon>Metschnikowiaceae</taxon>
        <taxon>Metschnikowia</taxon>
    </lineage>
</organism>
<dbReference type="GO" id="GO:0051301">
    <property type="term" value="P:cell division"/>
    <property type="evidence" value="ECO:0007669"/>
    <property type="project" value="UniProtKB-KW"/>
</dbReference>
<keyword evidence="7" id="KW-0175">Coiled coil</keyword>
<evidence type="ECO:0000256" key="2">
    <source>
        <dbReference type="ARBA" id="ARBA00008643"/>
    </source>
</evidence>
<evidence type="ECO:0000256" key="7">
    <source>
        <dbReference type="ARBA" id="ARBA00023054"/>
    </source>
</evidence>